<organism evidence="3 4">
    <name type="scientific">Aporhodopirellula rubra</name>
    <dbReference type="NCBI Taxonomy" id="980271"/>
    <lineage>
        <taxon>Bacteria</taxon>
        <taxon>Pseudomonadati</taxon>
        <taxon>Planctomycetota</taxon>
        <taxon>Planctomycetia</taxon>
        <taxon>Pirellulales</taxon>
        <taxon>Pirellulaceae</taxon>
        <taxon>Aporhodopirellula</taxon>
    </lineage>
</organism>
<evidence type="ECO:0000256" key="1">
    <source>
        <dbReference type="SAM" id="MobiDB-lite"/>
    </source>
</evidence>
<feature type="compositionally biased region" description="Low complexity" evidence="1">
    <location>
        <begin position="474"/>
        <end position="484"/>
    </location>
</feature>
<keyword evidence="2" id="KW-0812">Transmembrane</keyword>
<feature type="compositionally biased region" description="Basic residues" evidence="1">
    <location>
        <begin position="500"/>
        <end position="514"/>
    </location>
</feature>
<feature type="compositionally biased region" description="Acidic residues" evidence="1">
    <location>
        <begin position="429"/>
        <end position="439"/>
    </location>
</feature>
<gene>
    <name evidence="3" type="ORF">FHS27_004550</name>
</gene>
<protein>
    <submittedName>
        <fullName evidence="3">Uncharacterized protein</fullName>
    </submittedName>
</protein>
<evidence type="ECO:0000313" key="3">
    <source>
        <dbReference type="EMBL" id="MBB3208718.1"/>
    </source>
</evidence>
<feature type="transmembrane region" description="Helical" evidence="2">
    <location>
        <begin position="193"/>
        <end position="211"/>
    </location>
</feature>
<feature type="compositionally biased region" description="Acidic residues" evidence="1">
    <location>
        <begin position="347"/>
        <end position="356"/>
    </location>
</feature>
<sequence length="599" mass="65902">MLHSRRQDDRRRRVLMTSASVSAASPTSGSRSRMEQLREARRPTLAYGSRVRKCLRGRWFSLVPIQRTTVAKVFSVLSLIVLVLILLNDATARFVTFADRPSFVRVFRISEYGSIGRYFIGVMYLALAGAGWMVYQLRRFRNDDFGGNYRVWQWIVGLALLSSVAHVVPILGMLGGTIEWIMGKRIALSGKDWIGLFLIIGGAILAMRSVAEMRRYRASVSLLVVGWLWSAIPISVDWNILATTTNLRWTVVTSSHLLAVSFWFAATVTYLRSLYFEVRGIEPSAGLVQRMTDAFARRSTAESNDSDTTDDTTDSPARKTTAKPAAAKVAAKPAATKTRPPKPTRDESDESDDQDEAAEKKPNSGKRRWFGLLGPAKPKAEKRQTDEEDSEDTDSGSGKSSDDDGESRPPEPKRQIAAKTTPKPATPPESDDDDASAEDGEPKKKRSWFPSLRRKPKPPADEDESAAADEKQTAAKATPAPAKAAEPEPESDAESTEAPKKRRFGLGSMMRRKPKADADLDKDAEESANTDSSGASKSPSNQPTPNRAAANANAAASDDSNEDDDDSAAMPEDDVDWSSMNKAERRRMRKQLKRGGRAA</sequence>
<name>A0A7W5H7T1_9BACT</name>
<feature type="compositionally biased region" description="Low complexity" evidence="1">
    <location>
        <begin position="314"/>
        <end position="338"/>
    </location>
</feature>
<feature type="compositionally biased region" description="Low complexity" evidence="1">
    <location>
        <begin position="548"/>
        <end position="558"/>
    </location>
</feature>
<feature type="region of interest" description="Disordered" evidence="1">
    <location>
        <begin position="297"/>
        <end position="599"/>
    </location>
</feature>
<proteinExistence type="predicted"/>
<feature type="transmembrane region" description="Helical" evidence="2">
    <location>
        <begin position="115"/>
        <end position="135"/>
    </location>
</feature>
<reference evidence="3 4" key="1">
    <citation type="submission" date="2020-08" db="EMBL/GenBank/DDBJ databases">
        <title>Genomic Encyclopedia of Type Strains, Phase III (KMG-III): the genomes of soil and plant-associated and newly described type strains.</title>
        <authorList>
            <person name="Whitman W."/>
        </authorList>
    </citation>
    <scope>NUCLEOTIDE SEQUENCE [LARGE SCALE GENOMIC DNA]</scope>
    <source>
        <strain evidence="3 4">CECT 8075</strain>
    </source>
</reference>
<feature type="compositionally biased region" description="Basic residues" evidence="1">
    <location>
        <begin position="443"/>
        <end position="457"/>
    </location>
</feature>
<accession>A0A7W5H7T1</accession>
<keyword evidence="2" id="KW-1133">Transmembrane helix</keyword>
<evidence type="ECO:0000313" key="4">
    <source>
        <dbReference type="Proteomes" id="UP000536179"/>
    </source>
</evidence>
<feature type="compositionally biased region" description="Basic and acidic residues" evidence="1">
    <location>
        <begin position="400"/>
        <end position="414"/>
    </location>
</feature>
<dbReference type="Proteomes" id="UP000536179">
    <property type="component" value="Unassembled WGS sequence"/>
</dbReference>
<feature type="transmembrane region" description="Helical" evidence="2">
    <location>
        <begin position="155"/>
        <end position="181"/>
    </location>
</feature>
<dbReference type="EMBL" id="JACHXU010000017">
    <property type="protein sequence ID" value="MBB3208718.1"/>
    <property type="molecule type" value="Genomic_DNA"/>
</dbReference>
<feature type="transmembrane region" description="Helical" evidence="2">
    <location>
        <begin position="218"/>
        <end position="236"/>
    </location>
</feature>
<dbReference type="RefSeq" id="WP_184306855.1">
    <property type="nucleotide sequence ID" value="NZ_JACHXU010000017.1"/>
</dbReference>
<dbReference type="AlphaFoldDB" id="A0A7W5H7T1"/>
<feature type="transmembrane region" description="Helical" evidence="2">
    <location>
        <begin position="73"/>
        <end position="95"/>
    </location>
</feature>
<keyword evidence="4" id="KW-1185">Reference proteome</keyword>
<feature type="compositionally biased region" description="Acidic residues" evidence="1">
    <location>
        <begin position="304"/>
        <end position="313"/>
    </location>
</feature>
<evidence type="ECO:0000256" key="2">
    <source>
        <dbReference type="SAM" id="Phobius"/>
    </source>
</evidence>
<feature type="compositionally biased region" description="Basic residues" evidence="1">
    <location>
        <begin position="584"/>
        <end position="599"/>
    </location>
</feature>
<comment type="caution">
    <text evidence="3">The sequence shown here is derived from an EMBL/GenBank/DDBJ whole genome shotgun (WGS) entry which is preliminary data.</text>
</comment>
<feature type="compositionally biased region" description="Acidic residues" evidence="1">
    <location>
        <begin position="559"/>
        <end position="576"/>
    </location>
</feature>
<keyword evidence="2" id="KW-0472">Membrane</keyword>
<feature type="compositionally biased region" description="Polar residues" evidence="1">
    <location>
        <begin position="529"/>
        <end position="545"/>
    </location>
</feature>